<dbReference type="Pfam" id="PF14030">
    <property type="entry name" value="DUF4245"/>
    <property type="match status" value="1"/>
</dbReference>
<evidence type="ECO:0000256" key="1">
    <source>
        <dbReference type="SAM" id="MobiDB-lite"/>
    </source>
</evidence>
<accession>A0ABX1RT08</accession>
<dbReference type="EMBL" id="JAAXKY010000290">
    <property type="protein sequence ID" value="NMH82684.1"/>
    <property type="molecule type" value="Genomic_DNA"/>
</dbReference>
<feature type="transmembrane region" description="Helical" evidence="2">
    <location>
        <begin position="34"/>
        <end position="54"/>
    </location>
</feature>
<gene>
    <name evidence="3" type="ORF">HF577_37075</name>
</gene>
<name>A0ABX1RT08_9PSEU</name>
<keyword evidence="4" id="KW-1185">Reference proteome</keyword>
<reference evidence="3 4" key="1">
    <citation type="submission" date="2020-04" db="EMBL/GenBank/DDBJ databases">
        <authorList>
            <person name="Klaysubun C."/>
            <person name="Duangmal K."/>
            <person name="Lipun K."/>
        </authorList>
    </citation>
    <scope>NUCLEOTIDE SEQUENCE [LARGE SCALE GENOMIC DNA]</scope>
    <source>
        <strain evidence="3 4">JCM 11839</strain>
    </source>
</reference>
<proteinExistence type="predicted"/>
<keyword evidence="2" id="KW-0472">Membrane</keyword>
<protein>
    <submittedName>
        <fullName evidence="3">DUF4245 domain-containing protein</fullName>
    </submittedName>
</protein>
<evidence type="ECO:0000313" key="4">
    <source>
        <dbReference type="Proteomes" id="UP001296706"/>
    </source>
</evidence>
<dbReference type="Proteomes" id="UP001296706">
    <property type="component" value="Unassembled WGS sequence"/>
</dbReference>
<feature type="non-terminal residue" evidence="3">
    <location>
        <position position="160"/>
    </location>
</feature>
<organism evidence="3 4">
    <name type="scientific">Pseudonocardia xinjiangensis</name>
    <dbReference type="NCBI Taxonomy" id="75289"/>
    <lineage>
        <taxon>Bacteria</taxon>
        <taxon>Bacillati</taxon>
        <taxon>Actinomycetota</taxon>
        <taxon>Actinomycetes</taxon>
        <taxon>Pseudonocardiales</taxon>
        <taxon>Pseudonocardiaceae</taxon>
        <taxon>Pseudonocardia</taxon>
    </lineage>
</organism>
<evidence type="ECO:0000256" key="2">
    <source>
        <dbReference type="SAM" id="Phobius"/>
    </source>
</evidence>
<feature type="region of interest" description="Disordered" evidence="1">
    <location>
        <begin position="1"/>
        <end position="27"/>
    </location>
</feature>
<keyword evidence="2" id="KW-0812">Transmembrane</keyword>
<sequence length="160" mass="16470">MTSEPNPPPRPTGRPDPGPPSKPPRSAMTMRDMLVALGVLIAVVIAIGGLQGSWSFAPAGPSVDPAAVPVVDAPAELRELAPLVPFAVRIPAVPPDWRSNSVDQDPVDGGGRAVRTGYITPDGRYVSLLQSDASEQALLAGETGKVAVPGRGPVDVDGQQ</sequence>
<feature type="compositionally biased region" description="Pro residues" evidence="1">
    <location>
        <begin position="1"/>
        <end position="23"/>
    </location>
</feature>
<feature type="region of interest" description="Disordered" evidence="1">
    <location>
        <begin position="94"/>
        <end position="114"/>
    </location>
</feature>
<dbReference type="InterPro" id="IPR025339">
    <property type="entry name" value="DUF4245"/>
</dbReference>
<keyword evidence="2" id="KW-1133">Transmembrane helix</keyword>
<evidence type="ECO:0000313" key="3">
    <source>
        <dbReference type="EMBL" id="NMH82684.1"/>
    </source>
</evidence>
<dbReference type="RefSeq" id="WP_169400664.1">
    <property type="nucleotide sequence ID" value="NZ_JAAXKY010000290.1"/>
</dbReference>
<comment type="caution">
    <text evidence="3">The sequence shown here is derived from an EMBL/GenBank/DDBJ whole genome shotgun (WGS) entry which is preliminary data.</text>
</comment>